<evidence type="ECO:0000313" key="4">
    <source>
        <dbReference type="EMBL" id="GFF32847.1"/>
    </source>
</evidence>
<dbReference type="Pfam" id="PF12796">
    <property type="entry name" value="Ank_2"/>
    <property type="match status" value="2"/>
</dbReference>
<dbReference type="EMBL" id="BLKC01000019">
    <property type="protein sequence ID" value="GFF32847.1"/>
    <property type="molecule type" value="Genomic_DNA"/>
</dbReference>
<feature type="repeat" description="ANK" evidence="3">
    <location>
        <begin position="160"/>
        <end position="192"/>
    </location>
</feature>
<organism evidence="4 5">
    <name type="scientific">Aspergillus udagawae</name>
    <dbReference type="NCBI Taxonomy" id="91492"/>
    <lineage>
        <taxon>Eukaryota</taxon>
        <taxon>Fungi</taxon>
        <taxon>Dikarya</taxon>
        <taxon>Ascomycota</taxon>
        <taxon>Pezizomycotina</taxon>
        <taxon>Eurotiomycetes</taxon>
        <taxon>Eurotiomycetidae</taxon>
        <taxon>Eurotiales</taxon>
        <taxon>Aspergillaceae</taxon>
        <taxon>Aspergillus</taxon>
        <taxon>Aspergillus subgen. Fumigati</taxon>
    </lineage>
</organism>
<feature type="repeat" description="ANK" evidence="3">
    <location>
        <begin position="297"/>
        <end position="330"/>
    </location>
</feature>
<evidence type="ECO:0000256" key="3">
    <source>
        <dbReference type="PROSITE-ProRule" id="PRU00023"/>
    </source>
</evidence>
<dbReference type="Gene3D" id="1.25.40.20">
    <property type="entry name" value="Ankyrin repeat-containing domain"/>
    <property type="match status" value="2"/>
</dbReference>
<comment type="caution">
    <text evidence="4">The sequence shown here is derived from an EMBL/GenBank/DDBJ whole genome shotgun (WGS) entry which is preliminary data.</text>
</comment>
<name>A0A8H3NJE4_9EURO</name>
<sequence length="397" mass="42755">MPAVVEALLFGVDGYEGVPERTISAQEAIWEVTFGKMGAGELREWRVLAVESEKLLSAVNSAQSTHADGNISRPSQVRCSALVVSVRTPFWYAVRHGNLLAAKLLLMRGADPNLPDIYRTTPLNTAILEGSGPMLGLLLGSQGVDVSPPVDPGVLGVACDAQPPICLAVELGNRETVKMLLCRGADVNAYNSLGYPALHLAVQMTDLAMARLLLSHRALDVKKRARDKCRFTALHKAASAGTLRMVNLLLMKSGIDVNARDIRGRTPLWWATKNNHSVVAKRLLAENGLDINAASVGRSTPLHHAVNRANRMIVYSLLAEDGLDPNIPDKTGLTPLGCAARNGDKNMVDLLLTWEDIRINSGGFRSNSPLTLAAAGGHFSVMLRLLRHAHAVKLMVA</sequence>
<dbReference type="InterPro" id="IPR036770">
    <property type="entry name" value="Ankyrin_rpt-contain_sf"/>
</dbReference>
<feature type="repeat" description="ANK" evidence="3">
    <location>
        <begin position="85"/>
        <end position="117"/>
    </location>
</feature>
<dbReference type="PANTHER" id="PTHR24198:SF165">
    <property type="entry name" value="ANKYRIN REPEAT-CONTAINING PROTEIN-RELATED"/>
    <property type="match status" value="1"/>
</dbReference>
<reference evidence="4 5" key="1">
    <citation type="submission" date="2020-01" db="EMBL/GenBank/DDBJ databases">
        <title>Draft genome sequence of Aspergillus udagawae IFM 46972.</title>
        <authorList>
            <person name="Takahashi H."/>
            <person name="Yaguchi T."/>
        </authorList>
    </citation>
    <scope>NUCLEOTIDE SEQUENCE [LARGE SCALE GENOMIC DNA]</scope>
    <source>
        <strain evidence="4 5">IFM 46972</strain>
    </source>
</reference>
<proteinExistence type="predicted"/>
<evidence type="ECO:0000256" key="2">
    <source>
        <dbReference type="ARBA" id="ARBA00023043"/>
    </source>
</evidence>
<dbReference type="InterPro" id="IPR002110">
    <property type="entry name" value="Ankyrin_rpt"/>
</dbReference>
<evidence type="ECO:0000313" key="5">
    <source>
        <dbReference type="Proteomes" id="UP000465221"/>
    </source>
</evidence>
<dbReference type="SMART" id="SM00248">
    <property type="entry name" value="ANK"/>
    <property type="match status" value="8"/>
</dbReference>
<dbReference type="PANTHER" id="PTHR24198">
    <property type="entry name" value="ANKYRIN REPEAT AND PROTEIN KINASE DOMAIN-CONTAINING PROTEIN"/>
    <property type="match status" value="1"/>
</dbReference>
<feature type="repeat" description="ANK" evidence="3">
    <location>
        <begin position="263"/>
        <end position="296"/>
    </location>
</feature>
<dbReference type="PROSITE" id="PS50297">
    <property type="entry name" value="ANK_REP_REGION"/>
    <property type="match status" value="3"/>
</dbReference>
<dbReference type="SUPFAM" id="SSF48403">
    <property type="entry name" value="Ankyrin repeat"/>
    <property type="match status" value="1"/>
</dbReference>
<gene>
    <name evidence="4" type="ORF">IFM46972_03697</name>
</gene>
<keyword evidence="1" id="KW-0677">Repeat</keyword>
<accession>A0A8H3NJE4</accession>
<dbReference type="Pfam" id="PF00023">
    <property type="entry name" value="Ank"/>
    <property type="match status" value="2"/>
</dbReference>
<dbReference type="AlphaFoldDB" id="A0A8H3NJE4"/>
<feature type="repeat" description="ANK" evidence="3">
    <location>
        <begin position="229"/>
        <end position="262"/>
    </location>
</feature>
<protein>
    <submittedName>
        <fullName evidence="4">Uncharacterized protein</fullName>
    </submittedName>
</protein>
<dbReference type="PROSITE" id="PS50088">
    <property type="entry name" value="ANK_REPEAT"/>
    <property type="match status" value="5"/>
</dbReference>
<keyword evidence="2 3" id="KW-0040">ANK repeat</keyword>
<evidence type="ECO:0000256" key="1">
    <source>
        <dbReference type="ARBA" id="ARBA00022737"/>
    </source>
</evidence>
<dbReference type="Proteomes" id="UP000465221">
    <property type="component" value="Unassembled WGS sequence"/>
</dbReference>